<dbReference type="STRING" id="1296120.A0A1B9H3T5"/>
<evidence type="ECO:0000256" key="7">
    <source>
        <dbReference type="ARBA" id="ARBA00022842"/>
    </source>
</evidence>
<dbReference type="InterPro" id="IPR003593">
    <property type="entry name" value="AAA+_ATPase"/>
</dbReference>
<dbReference type="Gene3D" id="3.40.50.300">
    <property type="entry name" value="P-loop containing nucleotide triphosphate hydrolases"/>
    <property type="match status" value="1"/>
</dbReference>
<dbReference type="GO" id="GO:0003688">
    <property type="term" value="F:DNA replication origin binding"/>
    <property type="evidence" value="ECO:0007669"/>
    <property type="project" value="UniProtKB-ARBA"/>
</dbReference>
<keyword evidence="8 10" id="KW-0238">DNA-binding</keyword>
<keyword evidence="7" id="KW-0460">Magnesium</keyword>
<evidence type="ECO:0000256" key="11">
    <source>
        <dbReference type="SAM" id="MobiDB-lite"/>
    </source>
</evidence>
<feature type="compositionally biased region" description="Basic residues" evidence="11">
    <location>
        <begin position="352"/>
        <end position="385"/>
    </location>
</feature>
<reference evidence="13 14" key="1">
    <citation type="submission" date="2013-07" db="EMBL/GenBank/DDBJ databases">
        <title>The Genome Sequence of Cryptococcus heveanensis BCC8398.</title>
        <authorList>
            <consortium name="The Broad Institute Genome Sequencing Platform"/>
            <person name="Cuomo C."/>
            <person name="Litvintseva A."/>
            <person name="Chen Y."/>
            <person name="Heitman J."/>
            <person name="Sun S."/>
            <person name="Springer D."/>
            <person name="Dromer F."/>
            <person name="Young S.K."/>
            <person name="Zeng Q."/>
            <person name="Gargeya S."/>
            <person name="Fitzgerald M."/>
            <person name="Abouelleil A."/>
            <person name="Alvarado L."/>
            <person name="Berlin A.M."/>
            <person name="Chapman S.B."/>
            <person name="Dewar J."/>
            <person name="Goldberg J."/>
            <person name="Griggs A."/>
            <person name="Gujja S."/>
            <person name="Hansen M."/>
            <person name="Howarth C."/>
            <person name="Imamovic A."/>
            <person name="Larimer J."/>
            <person name="McCowan C."/>
            <person name="Murphy C."/>
            <person name="Pearson M."/>
            <person name="Priest M."/>
            <person name="Roberts A."/>
            <person name="Saif S."/>
            <person name="Shea T."/>
            <person name="Sykes S."/>
            <person name="Wortman J."/>
            <person name="Nusbaum C."/>
            <person name="Birren B."/>
        </authorList>
    </citation>
    <scope>NUCLEOTIDE SEQUENCE [LARGE SCALE GENOMIC DNA]</scope>
    <source>
        <strain evidence="13 14">BCC8398</strain>
    </source>
</reference>
<dbReference type="InterPro" id="IPR027417">
    <property type="entry name" value="P-loop_NTPase"/>
</dbReference>
<dbReference type="GO" id="GO:0016887">
    <property type="term" value="F:ATP hydrolysis activity"/>
    <property type="evidence" value="ECO:0007669"/>
    <property type="project" value="InterPro"/>
</dbReference>
<dbReference type="FunFam" id="3.40.50.300:FF:000199">
    <property type="entry name" value="Origin recognition complex subunit 1"/>
    <property type="match status" value="1"/>
</dbReference>
<dbReference type="GO" id="GO:0005664">
    <property type="term" value="C:nuclear origin of replication recognition complex"/>
    <property type="evidence" value="ECO:0007669"/>
    <property type="project" value="TreeGrafter"/>
</dbReference>
<evidence type="ECO:0000313" key="13">
    <source>
        <dbReference type="EMBL" id="OCF37933.1"/>
    </source>
</evidence>
<evidence type="ECO:0000256" key="3">
    <source>
        <dbReference type="ARBA" id="ARBA00022705"/>
    </source>
</evidence>
<dbReference type="Proteomes" id="UP000092666">
    <property type="component" value="Unassembled WGS sequence"/>
</dbReference>
<comment type="function">
    <text evidence="10">Component of the origin recognition complex (ORC) that binds origins of replication. DNA-binding is ATP-dependent, however specific DNA sequences that define origins of replication have not been identified so far. ORC is required to assemble the pre-replication complex necessary to initiate DNA replication.</text>
</comment>
<dbReference type="GO" id="GO:0005524">
    <property type="term" value="F:ATP binding"/>
    <property type="evidence" value="ECO:0007669"/>
    <property type="project" value="UniProtKB-KW"/>
</dbReference>
<dbReference type="GO" id="GO:0046872">
    <property type="term" value="F:metal ion binding"/>
    <property type="evidence" value="ECO:0007669"/>
    <property type="project" value="UniProtKB-KW"/>
</dbReference>
<evidence type="ECO:0000256" key="2">
    <source>
        <dbReference type="ARBA" id="ARBA00008398"/>
    </source>
</evidence>
<gene>
    <name evidence="13" type="ORF">I316_00157</name>
</gene>
<keyword evidence="4" id="KW-0479">Metal-binding</keyword>
<dbReference type="PANTHER" id="PTHR10763">
    <property type="entry name" value="CELL DIVISION CONTROL PROTEIN 6-RELATED"/>
    <property type="match status" value="1"/>
</dbReference>
<accession>A0A1B9H3T5</accession>
<dbReference type="Gene3D" id="2.30.30.490">
    <property type="match status" value="1"/>
</dbReference>
<comment type="similarity">
    <text evidence="2 10">Belongs to the ORC1 family.</text>
</comment>
<evidence type="ECO:0000256" key="4">
    <source>
        <dbReference type="ARBA" id="ARBA00022723"/>
    </source>
</evidence>
<keyword evidence="3 10" id="KW-0235">DNA replication</keyword>
<dbReference type="SMART" id="SM00382">
    <property type="entry name" value="AAA"/>
    <property type="match status" value="1"/>
</dbReference>
<keyword evidence="6 10" id="KW-0067">ATP-binding</keyword>
<keyword evidence="9 10" id="KW-0539">Nucleus</keyword>
<keyword evidence="14" id="KW-1185">Reference proteome</keyword>
<evidence type="ECO:0000256" key="8">
    <source>
        <dbReference type="ARBA" id="ARBA00023125"/>
    </source>
</evidence>
<dbReference type="InterPro" id="IPR050311">
    <property type="entry name" value="ORC1/CDC6"/>
</dbReference>
<dbReference type="EMBL" id="KI669492">
    <property type="protein sequence ID" value="OCF37933.1"/>
    <property type="molecule type" value="Genomic_DNA"/>
</dbReference>
<evidence type="ECO:0000256" key="9">
    <source>
        <dbReference type="ARBA" id="ARBA00023242"/>
    </source>
</evidence>
<evidence type="ECO:0000313" key="14">
    <source>
        <dbReference type="Proteomes" id="UP000092666"/>
    </source>
</evidence>
<feature type="compositionally biased region" description="Low complexity" evidence="11">
    <location>
        <begin position="1"/>
        <end position="28"/>
    </location>
</feature>
<proteinExistence type="inferred from homology"/>
<dbReference type="AlphaFoldDB" id="A0A1B9H3T5"/>
<feature type="region of interest" description="Disordered" evidence="11">
    <location>
        <begin position="1"/>
        <end position="74"/>
    </location>
</feature>
<feature type="compositionally biased region" description="Acidic residues" evidence="11">
    <location>
        <begin position="302"/>
        <end position="346"/>
    </location>
</feature>
<feature type="compositionally biased region" description="Acidic residues" evidence="11">
    <location>
        <begin position="150"/>
        <end position="162"/>
    </location>
</feature>
<dbReference type="Pfam" id="PF00004">
    <property type="entry name" value="AAA"/>
    <property type="match status" value="1"/>
</dbReference>
<organism evidence="13 14">
    <name type="scientific">Kwoniella heveanensis BCC8398</name>
    <dbReference type="NCBI Taxonomy" id="1296120"/>
    <lineage>
        <taxon>Eukaryota</taxon>
        <taxon>Fungi</taxon>
        <taxon>Dikarya</taxon>
        <taxon>Basidiomycota</taxon>
        <taxon>Agaricomycotina</taxon>
        <taxon>Tremellomycetes</taxon>
        <taxon>Tremellales</taxon>
        <taxon>Cryptococcaceae</taxon>
        <taxon>Kwoniella</taxon>
    </lineage>
</organism>
<feature type="domain" description="AAA+ ATPase" evidence="12">
    <location>
        <begin position="469"/>
        <end position="626"/>
    </location>
</feature>
<dbReference type="GO" id="GO:0033314">
    <property type="term" value="P:mitotic DNA replication checkpoint signaling"/>
    <property type="evidence" value="ECO:0007669"/>
    <property type="project" value="TreeGrafter"/>
</dbReference>
<dbReference type="Gene3D" id="1.10.8.60">
    <property type="match status" value="1"/>
</dbReference>
<comment type="subunit">
    <text evidence="10">ORC is composed of six subunits.</text>
</comment>
<dbReference type="OrthoDB" id="1926878at2759"/>
<reference evidence="14" key="2">
    <citation type="submission" date="2013-12" db="EMBL/GenBank/DDBJ databases">
        <title>Evolution of pathogenesis and genome organization in the Tremellales.</title>
        <authorList>
            <person name="Cuomo C."/>
            <person name="Litvintseva A."/>
            <person name="Heitman J."/>
            <person name="Chen Y."/>
            <person name="Sun S."/>
            <person name="Springer D."/>
            <person name="Dromer F."/>
            <person name="Young S."/>
            <person name="Zeng Q."/>
            <person name="Chapman S."/>
            <person name="Gujja S."/>
            <person name="Saif S."/>
            <person name="Birren B."/>
        </authorList>
    </citation>
    <scope>NUCLEOTIDE SEQUENCE [LARGE SCALE GENOMIC DNA]</scope>
    <source>
        <strain evidence="14">BCC8398</strain>
    </source>
</reference>
<protein>
    <recommendedName>
        <fullName evidence="10">Origin recognition complex subunit 1</fullName>
    </recommendedName>
</protein>
<dbReference type="InterPro" id="IPR043151">
    <property type="entry name" value="BAH_sf"/>
</dbReference>
<feature type="region of interest" description="Disordered" evidence="11">
    <location>
        <begin position="145"/>
        <end position="165"/>
    </location>
</feature>
<dbReference type="SUPFAM" id="SSF52540">
    <property type="entry name" value="P-loop containing nucleoside triphosphate hydrolases"/>
    <property type="match status" value="1"/>
</dbReference>
<evidence type="ECO:0000256" key="10">
    <source>
        <dbReference type="RuleBase" id="RU365058"/>
    </source>
</evidence>
<dbReference type="InterPro" id="IPR054425">
    <property type="entry name" value="Cdc6_ORC1-like_ATPase_lid"/>
</dbReference>
<comment type="subcellular location">
    <subcellularLocation>
        <location evidence="1 10">Nucleus</location>
    </subcellularLocation>
</comment>
<keyword evidence="5 10" id="KW-0547">Nucleotide-binding</keyword>
<evidence type="ECO:0000259" key="12">
    <source>
        <dbReference type="SMART" id="SM00382"/>
    </source>
</evidence>
<feature type="compositionally biased region" description="Low complexity" evidence="11">
    <location>
        <begin position="56"/>
        <end position="73"/>
    </location>
</feature>
<dbReference type="CDD" id="cd00009">
    <property type="entry name" value="AAA"/>
    <property type="match status" value="1"/>
</dbReference>
<name>A0A1B9H3T5_9TREE</name>
<sequence length="903" mass="97342">MAISTPTPLTPRRSTRGTIFTPSPSVSSYGGGPSTSTQARKADTSYHWNSAPLANPTSNSNSSSGIPGQSSQTQVRYNSFSRIVSRKISTPLRIGLAGKTASAGASRAKGDEESRFTVGDGVLVSVEGGDEGVGIIIGLWEEQPQHTDGLDDDDDEPQEEQEEGPRMMAEIHWAFRKEDLPSIMKTANVQENEVLLAASTTSRPVTSILPVQLLSRTIPIYSKAFYREQFPETKSKVKGWSYVRQGVYWCHRAFDKFARGGKSWKVDIDEWREGGKRGLGWTVKENAADDGVGAAAGKDEESGSDFNEDEGSEVEVEDDGDEDDEGEGEDEDEDEEEEEEDDGEEGDTFKPNQRKRKRPTTKSAPGKKKKKQPSKKTKLPTKRKLAALPGGGKIAAAQGRGRLKKVPHPKSSASHLPLSVLSPEELPVDPYERALRLLHVGATPESLPCREEEFVDVLSKVEEGVESGGGGCLYIAGVPGTGKTATVHAVVKELKRKAEDGELPPFSYVEINGLKIPSPQHAYTVLWEAISGAKGASAKTALRGLEGHFGRKVGRGVRGPRGHTFVVLMDELDQLLTAKQDVVYNFFNWPTMPDSQIFVIAVANRMDLPQHLAAKIKSRIGLQTILFQPYDRTALISIVQSRLIPHPLAPSGDPKVLLPDAIALAATKMAGTNGDARRVLDACRRAVEVALEGKGNNSAVPSTNGSVNSQKGIANLSSTTATGIHANLPQRQRQPHPQPHPVTAKEMMAVLQAMSASPVSKFIASCSIHQKMMLAALVRCIRREGIPEISWRSLRNDHDALCRSLLFDLTMSESSDVGGGGGAEEVLLSTSELALVFSSLLASHALVSTDLRHRHLVRTSAATEGGEGGGGDDRKVALGLEVGEVGRVLMAEGESWRRALAGV</sequence>
<dbReference type="Pfam" id="PF22606">
    <property type="entry name" value="Cdc6-ORC-like_ATPase_lid"/>
    <property type="match status" value="1"/>
</dbReference>
<feature type="region of interest" description="Disordered" evidence="11">
    <location>
        <begin position="282"/>
        <end position="416"/>
    </location>
</feature>
<dbReference type="GO" id="GO:0006270">
    <property type="term" value="P:DNA replication initiation"/>
    <property type="evidence" value="ECO:0007669"/>
    <property type="project" value="TreeGrafter"/>
</dbReference>
<evidence type="ECO:0000256" key="6">
    <source>
        <dbReference type="ARBA" id="ARBA00022840"/>
    </source>
</evidence>
<evidence type="ECO:0000256" key="1">
    <source>
        <dbReference type="ARBA" id="ARBA00004123"/>
    </source>
</evidence>
<dbReference type="PANTHER" id="PTHR10763:SF23">
    <property type="entry name" value="ORIGIN RECOGNITION COMPLEX SUBUNIT 1"/>
    <property type="match status" value="1"/>
</dbReference>
<evidence type="ECO:0000256" key="5">
    <source>
        <dbReference type="ARBA" id="ARBA00022741"/>
    </source>
</evidence>
<dbReference type="InterPro" id="IPR003959">
    <property type="entry name" value="ATPase_AAA_core"/>
</dbReference>